<accession>A0ABU2L5T5</accession>
<dbReference type="Pfam" id="PF00067">
    <property type="entry name" value="p450"/>
    <property type="match status" value="1"/>
</dbReference>
<dbReference type="InterPro" id="IPR001128">
    <property type="entry name" value="Cyt_P450"/>
</dbReference>
<dbReference type="InterPro" id="IPR017972">
    <property type="entry name" value="Cyt_P450_CS"/>
</dbReference>
<dbReference type="PANTHER" id="PTHR46696">
    <property type="entry name" value="P450, PUTATIVE (EUROFUNG)-RELATED"/>
    <property type="match status" value="1"/>
</dbReference>
<name>A0ABU2L5T5_9ACTN</name>
<dbReference type="Gene3D" id="1.10.630.10">
    <property type="entry name" value="Cytochrome P450"/>
    <property type="match status" value="1"/>
</dbReference>
<dbReference type="PROSITE" id="PS00086">
    <property type="entry name" value="CYTOCHROME_P450"/>
    <property type="match status" value="1"/>
</dbReference>
<keyword evidence="2" id="KW-0408">Iron</keyword>
<dbReference type="PANTHER" id="PTHR46696:SF1">
    <property type="entry name" value="CYTOCHROME P450 YJIB-RELATED"/>
    <property type="match status" value="1"/>
</dbReference>
<evidence type="ECO:0000256" key="2">
    <source>
        <dbReference type="RuleBase" id="RU000461"/>
    </source>
</evidence>
<protein>
    <submittedName>
        <fullName evidence="3">Cytochrome P450</fullName>
    </submittedName>
</protein>
<dbReference type="SUPFAM" id="SSF48264">
    <property type="entry name" value="Cytochrome P450"/>
    <property type="match status" value="1"/>
</dbReference>
<dbReference type="EMBL" id="JAVREN010000006">
    <property type="protein sequence ID" value="MDT0306593.1"/>
    <property type="molecule type" value="Genomic_DNA"/>
</dbReference>
<evidence type="ECO:0000313" key="3">
    <source>
        <dbReference type="EMBL" id="MDT0306593.1"/>
    </source>
</evidence>
<evidence type="ECO:0000256" key="1">
    <source>
        <dbReference type="ARBA" id="ARBA00010617"/>
    </source>
</evidence>
<gene>
    <name evidence="3" type="ORF">RM780_06410</name>
</gene>
<sequence>MDWSPSVGTPETVWTCPFDFAEGMEFDPLLRRMMTEAPIARIRMPYGQGEAWLVTRYEDVRFVTTDRRFSRAAVTGRDFPRMTPAPIVQDESINLMDPPASSRLRRLVSQAFTAPKVAAMRPATQRIVDELLDGMAEHGAPADLVKHLSMRLPLTTICEVLDIPEEDRPELRRRAMAMMNIGATTRESAVQAKAELRAYFLELTRRRRAAPGEDLVSSLATAREGDDLLGEDELAVMAMVLLITGHDTSTYQLSNITYTLLTHPEQLAKLRSRPELLPRALEELLRYIPFRKGVGIPRIATEDVEVGGVTIRANDTVHVSYLAANRDPRRFERPDELDLDRQPSPHMTFGWGAHHCIGSPLALMELELAIGSLLSRFPALDLAVPAGEIRWNDESIWRYPYELPVTW</sequence>
<dbReference type="InterPro" id="IPR002397">
    <property type="entry name" value="Cyt_P450_B"/>
</dbReference>
<reference evidence="4" key="1">
    <citation type="submission" date="2023-07" db="EMBL/GenBank/DDBJ databases">
        <title>30 novel species of actinomycetes from the DSMZ collection.</title>
        <authorList>
            <person name="Nouioui I."/>
        </authorList>
    </citation>
    <scope>NUCLEOTIDE SEQUENCE [LARGE SCALE GENOMIC DNA]</scope>
    <source>
        <strain evidence="4">DSM 44917</strain>
    </source>
</reference>
<dbReference type="Proteomes" id="UP001183388">
    <property type="component" value="Unassembled WGS sequence"/>
</dbReference>
<keyword evidence="2" id="KW-0560">Oxidoreductase</keyword>
<proteinExistence type="inferred from homology"/>
<comment type="caution">
    <text evidence="3">The sequence shown here is derived from an EMBL/GenBank/DDBJ whole genome shotgun (WGS) entry which is preliminary data.</text>
</comment>
<evidence type="ECO:0000313" key="4">
    <source>
        <dbReference type="Proteomes" id="UP001183388"/>
    </source>
</evidence>
<dbReference type="PRINTS" id="PR00385">
    <property type="entry name" value="P450"/>
</dbReference>
<dbReference type="InterPro" id="IPR036396">
    <property type="entry name" value="Cyt_P450_sf"/>
</dbReference>
<keyword evidence="2" id="KW-0349">Heme</keyword>
<keyword evidence="4" id="KW-1185">Reference proteome</keyword>
<keyword evidence="2" id="KW-0503">Monooxygenase</keyword>
<organism evidence="3 4">
    <name type="scientific">Streptomyces boetiae</name>
    <dbReference type="NCBI Taxonomy" id="3075541"/>
    <lineage>
        <taxon>Bacteria</taxon>
        <taxon>Bacillati</taxon>
        <taxon>Actinomycetota</taxon>
        <taxon>Actinomycetes</taxon>
        <taxon>Kitasatosporales</taxon>
        <taxon>Streptomycetaceae</taxon>
        <taxon>Streptomyces</taxon>
    </lineage>
</organism>
<dbReference type="CDD" id="cd11031">
    <property type="entry name" value="Cyp158A-like"/>
    <property type="match status" value="1"/>
</dbReference>
<dbReference type="PRINTS" id="PR00359">
    <property type="entry name" value="BP450"/>
</dbReference>
<dbReference type="RefSeq" id="WP_311629517.1">
    <property type="nucleotide sequence ID" value="NZ_JAVREN010000006.1"/>
</dbReference>
<keyword evidence="2" id="KW-0479">Metal-binding</keyword>
<comment type="similarity">
    <text evidence="1 2">Belongs to the cytochrome P450 family.</text>
</comment>